<keyword evidence="1" id="KW-0175">Coiled coil</keyword>
<name>W6MRX8_9ASCO</name>
<dbReference type="HOGENOM" id="CLU_562670_0_0_1"/>
<protein>
    <submittedName>
        <fullName evidence="3">Uncharacterized protein</fullName>
    </submittedName>
</protein>
<evidence type="ECO:0000256" key="2">
    <source>
        <dbReference type="SAM" id="MobiDB-lite"/>
    </source>
</evidence>
<reference evidence="3" key="2">
    <citation type="submission" date="2014-02" db="EMBL/GenBank/DDBJ databases">
        <title>Complete DNA sequence of /Kuraishia capsulata/ illustrates novel genomic features among budding yeasts (/Saccharomycotina/).</title>
        <authorList>
            <person name="Morales L."/>
            <person name="Noel B."/>
            <person name="Porcel B."/>
            <person name="Marcet-Houben M."/>
            <person name="Hullo M-F."/>
            <person name="Sacerdot C."/>
            <person name="Tekaia F."/>
            <person name="Leh-Louis V."/>
            <person name="Despons L."/>
            <person name="Khanna V."/>
            <person name="Aury J-M."/>
            <person name="Barbe V."/>
            <person name="Couloux A."/>
            <person name="Labadie K."/>
            <person name="Pelletier E."/>
            <person name="Souciet J-L."/>
            <person name="Boekhout T."/>
            <person name="Gabaldon T."/>
            <person name="Wincker P."/>
            <person name="Dujon B."/>
        </authorList>
    </citation>
    <scope>NUCLEOTIDE SEQUENCE</scope>
    <source>
        <strain evidence="3">CBS 1993</strain>
    </source>
</reference>
<evidence type="ECO:0000313" key="3">
    <source>
        <dbReference type="EMBL" id="CDK24580.1"/>
    </source>
</evidence>
<evidence type="ECO:0000313" key="4">
    <source>
        <dbReference type="Proteomes" id="UP000019384"/>
    </source>
</evidence>
<proteinExistence type="predicted"/>
<dbReference type="Gene3D" id="1.10.287.1490">
    <property type="match status" value="1"/>
</dbReference>
<feature type="compositionally biased region" description="Polar residues" evidence="2">
    <location>
        <begin position="172"/>
        <end position="181"/>
    </location>
</feature>
<organism evidence="3 4">
    <name type="scientific">Kuraishia capsulata CBS 1993</name>
    <dbReference type="NCBI Taxonomy" id="1382522"/>
    <lineage>
        <taxon>Eukaryota</taxon>
        <taxon>Fungi</taxon>
        <taxon>Dikarya</taxon>
        <taxon>Ascomycota</taxon>
        <taxon>Saccharomycotina</taxon>
        <taxon>Pichiomycetes</taxon>
        <taxon>Pichiales</taxon>
        <taxon>Pichiaceae</taxon>
        <taxon>Kuraishia</taxon>
    </lineage>
</organism>
<dbReference type="GeneID" id="34517985"/>
<dbReference type="Proteomes" id="UP000019384">
    <property type="component" value="Unassembled WGS sequence"/>
</dbReference>
<reference evidence="3" key="1">
    <citation type="submission" date="2013-12" db="EMBL/GenBank/DDBJ databases">
        <authorList>
            <person name="Genoscope - CEA"/>
        </authorList>
    </citation>
    <scope>NUCLEOTIDE SEQUENCE</scope>
    <source>
        <strain evidence="3">CBS 1993</strain>
    </source>
</reference>
<dbReference type="AlphaFoldDB" id="W6MRX8"/>
<gene>
    <name evidence="3" type="ORF">KUCA_T00000546001</name>
</gene>
<feature type="region of interest" description="Disordered" evidence="2">
    <location>
        <begin position="172"/>
        <end position="225"/>
    </location>
</feature>
<dbReference type="RefSeq" id="XP_022456597.1">
    <property type="nucleotide sequence ID" value="XM_022605094.1"/>
</dbReference>
<feature type="compositionally biased region" description="Acidic residues" evidence="2">
    <location>
        <begin position="192"/>
        <end position="201"/>
    </location>
</feature>
<keyword evidence="4" id="KW-1185">Reference proteome</keyword>
<dbReference type="EMBL" id="HG793125">
    <property type="protein sequence ID" value="CDK24580.1"/>
    <property type="molecule type" value="Genomic_DNA"/>
</dbReference>
<accession>W6MRX8</accession>
<sequence length="485" mass="55032">MEQIATRSRLLDRNDPEELLTRKMELSTQPRKEADAWRDVTQKPVVARTELEIYSDSDTEHDKSYFLKAVRATNEMHNAAKAAKATSAANKENTEINNKDYSYKAPFSTSTPAISKSSFVVFSERNLNQNGNSSLRKLTQTSECTPIHTDSQAAISQPKQHEDISLSSLMESLRSQSTNPDESPGIASDNVQIDEDDDADVDSSPSLPRRIRSTTRRQVESRGLDHHNELKDELSDAYSKIRLLEARVGELETTAYRRDRDLGNAQFKLERDEVEIHELKNHISEQDNDIKALRDEHLELKRQGKVMAMSTGEHDSLKLKLEESEKELEELREKLRKADKVAQASEDLLKQIGSLQKENERLASKIGTIKPTPQSGDEALDIASIESFTLADCYEIISYIVRQQEVSIGELLPWLGYQKESLKCHGNFANKTHLLYYSEPRRADLGSSKEIQKLLREGANPDRLIADLVQCLTDMLKYSKDHMVC</sequence>
<feature type="coiled-coil region" evidence="1">
    <location>
        <begin position="227"/>
        <end position="365"/>
    </location>
</feature>
<evidence type="ECO:0000256" key="1">
    <source>
        <dbReference type="SAM" id="Coils"/>
    </source>
</evidence>